<dbReference type="AlphaFoldDB" id="A0A0F9N4H8"/>
<reference evidence="1" key="1">
    <citation type="journal article" date="2015" name="Nature">
        <title>Complex archaea that bridge the gap between prokaryotes and eukaryotes.</title>
        <authorList>
            <person name="Spang A."/>
            <person name="Saw J.H."/>
            <person name="Jorgensen S.L."/>
            <person name="Zaremba-Niedzwiedzka K."/>
            <person name="Martijn J."/>
            <person name="Lind A.E."/>
            <person name="van Eijk R."/>
            <person name="Schleper C."/>
            <person name="Guy L."/>
            <person name="Ettema T.J."/>
        </authorList>
    </citation>
    <scope>NUCLEOTIDE SEQUENCE</scope>
</reference>
<name>A0A0F9N4H8_9ZZZZ</name>
<organism evidence="1">
    <name type="scientific">marine sediment metagenome</name>
    <dbReference type="NCBI Taxonomy" id="412755"/>
    <lineage>
        <taxon>unclassified sequences</taxon>
        <taxon>metagenomes</taxon>
        <taxon>ecological metagenomes</taxon>
    </lineage>
</organism>
<protein>
    <submittedName>
        <fullName evidence="1">Uncharacterized protein</fullName>
    </submittedName>
</protein>
<evidence type="ECO:0000313" key="1">
    <source>
        <dbReference type="EMBL" id="KKN06717.1"/>
    </source>
</evidence>
<gene>
    <name evidence="1" type="ORF">LCGC14_1074440</name>
</gene>
<accession>A0A0F9N4H8</accession>
<sequence length="55" mass="6399">MKATELRIGNYFKKKDSPHPIEVDSIGKDGISLYNCLMCYDHVDPPVEYYFDENV</sequence>
<proteinExistence type="predicted"/>
<dbReference type="EMBL" id="LAZR01004654">
    <property type="protein sequence ID" value="KKN06717.1"/>
    <property type="molecule type" value="Genomic_DNA"/>
</dbReference>
<comment type="caution">
    <text evidence="1">The sequence shown here is derived from an EMBL/GenBank/DDBJ whole genome shotgun (WGS) entry which is preliminary data.</text>
</comment>